<sequence length="249" mass="25955">MRQMTQGFYEAGRWEAEQTGAVSAQTGMDAAAVSPYWPPRPARPPLRSAQPALVMSAVSCLGATLASVFGVVMFIGLITGRWGEDRWRQSSEADGLLLVMALPALVGVVVLVAVVAVCLVLYRVVAVGMAREKQWARVLGFVLAGLGLFGVVTSAPLLEMPAMVFAFAMVPDPLYLFSAVVVMIGGVLGLGYVATTIWWIIAAARATVGVRPAIPAWPVPAGPSFAGAPVSAVSGGDVSAAPYDGEHIT</sequence>
<reference evidence="2 3" key="1">
    <citation type="submission" date="2023-09" db="EMBL/GenBank/DDBJ databases">
        <title>Description of three actinobacteria isolated from air of manufacturing shop in a pharmaceutical factory.</title>
        <authorList>
            <person name="Zhang D.-F."/>
        </authorList>
    </citation>
    <scope>NUCLEOTIDE SEQUENCE [LARGE SCALE GENOMIC DNA]</scope>
    <source>
        <strain evidence="2 3">LY-0111</strain>
    </source>
</reference>
<keyword evidence="3" id="KW-1185">Reference proteome</keyword>
<evidence type="ECO:0008006" key="4">
    <source>
        <dbReference type="Google" id="ProtNLM"/>
    </source>
</evidence>
<evidence type="ECO:0000313" key="3">
    <source>
        <dbReference type="Proteomes" id="UP001251870"/>
    </source>
</evidence>
<keyword evidence="1" id="KW-0812">Transmembrane</keyword>
<comment type="caution">
    <text evidence="2">The sequence shown here is derived from an EMBL/GenBank/DDBJ whole genome shotgun (WGS) entry which is preliminary data.</text>
</comment>
<gene>
    <name evidence="2" type="ORF">RIL96_04380</name>
</gene>
<accession>A0ABU2DQM1</accession>
<evidence type="ECO:0000313" key="2">
    <source>
        <dbReference type="EMBL" id="MDR8018799.1"/>
    </source>
</evidence>
<name>A0ABU2DQM1_9MICC</name>
<protein>
    <recommendedName>
        <fullName evidence="4">Yip1 domain-containing protein</fullName>
    </recommendedName>
</protein>
<organism evidence="2 3">
    <name type="scientific">Nesterenkonia aerolata</name>
    <dbReference type="NCBI Taxonomy" id="3074079"/>
    <lineage>
        <taxon>Bacteria</taxon>
        <taxon>Bacillati</taxon>
        <taxon>Actinomycetota</taxon>
        <taxon>Actinomycetes</taxon>
        <taxon>Micrococcales</taxon>
        <taxon>Micrococcaceae</taxon>
        <taxon>Nesterenkonia</taxon>
    </lineage>
</organism>
<dbReference type="RefSeq" id="WP_310547792.1">
    <property type="nucleotide sequence ID" value="NZ_JAVKGR010000003.1"/>
</dbReference>
<evidence type="ECO:0000256" key="1">
    <source>
        <dbReference type="SAM" id="Phobius"/>
    </source>
</evidence>
<feature type="transmembrane region" description="Helical" evidence="1">
    <location>
        <begin position="175"/>
        <end position="201"/>
    </location>
</feature>
<feature type="transmembrane region" description="Helical" evidence="1">
    <location>
        <begin position="52"/>
        <end position="78"/>
    </location>
</feature>
<feature type="transmembrane region" description="Helical" evidence="1">
    <location>
        <begin position="98"/>
        <end position="122"/>
    </location>
</feature>
<keyword evidence="1" id="KW-1133">Transmembrane helix</keyword>
<proteinExistence type="predicted"/>
<keyword evidence="1" id="KW-0472">Membrane</keyword>
<dbReference type="Proteomes" id="UP001251870">
    <property type="component" value="Unassembled WGS sequence"/>
</dbReference>
<feature type="transmembrane region" description="Helical" evidence="1">
    <location>
        <begin position="134"/>
        <end position="155"/>
    </location>
</feature>
<dbReference type="EMBL" id="JAVKGR010000003">
    <property type="protein sequence ID" value="MDR8018799.1"/>
    <property type="molecule type" value="Genomic_DNA"/>
</dbReference>